<accession>A0AAW0LII6</accession>
<proteinExistence type="predicted"/>
<evidence type="ECO:0000256" key="2">
    <source>
        <dbReference type="ARBA" id="ARBA00022737"/>
    </source>
</evidence>
<keyword evidence="1" id="KW-0732">Signal</keyword>
<feature type="domain" description="Gnk2-homologous" evidence="3">
    <location>
        <begin position="7"/>
        <end position="43"/>
    </location>
</feature>
<comment type="caution">
    <text evidence="4">The sequence shown here is derived from an EMBL/GenBank/DDBJ whole genome shotgun (WGS) entry which is preliminary data.</text>
</comment>
<evidence type="ECO:0000313" key="4">
    <source>
        <dbReference type="EMBL" id="KAK7851130.1"/>
    </source>
</evidence>
<dbReference type="Gene3D" id="3.30.430.20">
    <property type="entry name" value="Gnk2 domain, C-X8-C-X2-C motif"/>
    <property type="match status" value="1"/>
</dbReference>
<name>A0AAW0LII6_QUESU</name>
<keyword evidence="5" id="KW-1185">Reference proteome</keyword>
<gene>
    <name evidence="4" type="ORF">CFP56_042911</name>
</gene>
<evidence type="ECO:0000313" key="5">
    <source>
        <dbReference type="Proteomes" id="UP000237347"/>
    </source>
</evidence>
<keyword evidence="2" id="KW-0677">Repeat</keyword>
<evidence type="ECO:0000256" key="1">
    <source>
        <dbReference type="ARBA" id="ARBA00022729"/>
    </source>
</evidence>
<dbReference type="InterPro" id="IPR038408">
    <property type="entry name" value="GNK2_sf"/>
</dbReference>
<sequence>MVTTSTNGVIYGLYLCLGDVSNDICQRCFSYLRNFITSRCPTKLLPLIDFRITIFNTECGDCLKMLMEKVLVCRQAKKRGSDP</sequence>
<protein>
    <recommendedName>
        <fullName evidence="3">Gnk2-homologous domain-containing protein</fullName>
    </recommendedName>
</protein>
<organism evidence="4 5">
    <name type="scientific">Quercus suber</name>
    <name type="common">Cork oak</name>
    <dbReference type="NCBI Taxonomy" id="58331"/>
    <lineage>
        <taxon>Eukaryota</taxon>
        <taxon>Viridiplantae</taxon>
        <taxon>Streptophyta</taxon>
        <taxon>Embryophyta</taxon>
        <taxon>Tracheophyta</taxon>
        <taxon>Spermatophyta</taxon>
        <taxon>Magnoliopsida</taxon>
        <taxon>eudicotyledons</taxon>
        <taxon>Gunneridae</taxon>
        <taxon>Pentapetalae</taxon>
        <taxon>rosids</taxon>
        <taxon>fabids</taxon>
        <taxon>Fagales</taxon>
        <taxon>Fagaceae</taxon>
        <taxon>Quercus</taxon>
    </lineage>
</organism>
<dbReference type="Pfam" id="PF01657">
    <property type="entry name" value="Stress-antifung"/>
    <property type="match status" value="1"/>
</dbReference>
<dbReference type="EMBL" id="PKMF04000091">
    <property type="protein sequence ID" value="KAK7851130.1"/>
    <property type="molecule type" value="Genomic_DNA"/>
</dbReference>
<reference evidence="4 5" key="1">
    <citation type="journal article" date="2018" name="Sci. Data">
        <title>The draft genome sequence of cork oak.</title>
        <authorList>
            <person name="Ramos A.M."/>
            <person name="Usie A."/>
            <person name="Barbosa P."/>
            <person name="Barros P.M."/>
            <person name="Capote T."/>
            <person name="Chaves I."/>
            <person name="Simoes F."/>
            <person name="Abreu I."/>
            <person name="Carrasquinho I."/>
            <person name="Faro C."/>
            <person name="Guimaraes J.B."/>
            <person name="Mendonca D."/>
            <person name="Nobrega F."/>
            <person name="Rodrigues L."/>
            <person name="Saibo N.J.M."/>
            <person name="Varela M.C."/>
            <person name="Egas C."/>
            <person name="Matos J."/>
            <person name="Miguel C.M."/>
            <person name="Oliveira M.M."/>
            <person name="Ricardo C.P."/>
            <person name="Goncalves S."/>
        </authorList>
    </citation>
    <scope>NUCLEOTIDE SEQUENCE [LARGE SCALE GENOMIC DNA]</scope>
    <source>
        <strain evidence="5">cv. HL8</strain>
    </source>
</reference>
<dbReference type="InterPro" id="IPR002902">
    <property type="entry name" value="GNK2"/>
</dbReference>
<dbReference type="Proteomes" id="UP000237347">
    <property type="component" value="Unassembled WGS sequence"/>
</dbReference>
<evidence type="ECO:0000259" key="3">
    <source>
        <dbReference type="Pfam" id="PF01657"/>
    </source>
</evidence>
<dbReference type="AlphaFoldDB" id="A0AAW0LII6"/>